<organism evidence="2">
    <name type="scientific">freshwater metagenome</name>
    <dbReference type="NCBI Taxonomy" id="449393"/>
    <lineage>
        <taxon>unclassified sequences</taxon>
        <taxon>metagenomes</taxon>
        <taxon>ecological metagenomes</taxon>
    </lineage>
</organism>
<gene>
    <name evidence="2" type="ORF">UFOPK3773_02383</name>
</gene>
<evidence type="ECO:0000313" key="2">
    <source>
        <dbReference type="EMBL" id="CAB4965367.1"/>
    </source>
</evidence>
<proteinExistence type="predicted"/>
<name>A0A6J7LB90_9ZZZZ</name>
<accession>A0A6J7LB90</accession>
<sequence length="122" mass="12838">MPVRGAEAVSPGVASSDDDHVPTARIDHRDIGIALLHAVGKRQELHGLVNAAELTPLDRQVPPDGRAHGNDDGVVASAEVVGSHVYAHLNSRTEPHALGLHLLKPAVEVVLLHLEFGNAVAQ</sequence>
<evidence type="ECO:0000256" key="1">
    <source>
        <dbReference type="SAM" id="MobiDB-lite"/>
    </source>
</evidence>
<dbReference type="AlphaFoldDB" id="A0A6J7LB90"/>
<reference evidence="2" key="1">
    <citation type="submission" date="2020-05" db="EMBL/GenBank/DDBJ databases">
        <authorList>
            <person name="Chiriac C."/>
            <person name="Salcher M."/>
            <person name="Ghai R."/>
            <person name="Kavagutti S V."/>
        </authorList>
    </citation>
    <scope>NUCLEOTIDE SEQUENCE</scope>
</reference>
<feature type="region of interest" description="Disordered" evidence="1">
    <location>
        <begin position="1"/>
        <end position="22"/>
    </location>
</feature>
<protein>
    <submittedName>
        <fullName evidence="2">Unannotated protein</fullName>
    </submittedName>
</protein>
<dbReference type="EMBL" id="CAFBNF010000405">
    <property type="protein sequence ID" value="CAB4965367.1"/>
    <property type="molecule type" value="Genomic_DNA"/>
</dbReference>